<dbReference type="Gene3D" id="3.40.50.12780">
    <property type="entry name" value="N-terminal domain of ligase-like"/>
    <property type="match status" value="1"/>
</dbReference>
<evidence type="ECO:0000259" key="1">
    <source>
        <dbReference type="Pfam" id="PF00501"/>
    </source>
</evidence>
<dbReference type="NCBIfam" id="NF006181">
    <property type="entry name" value="PRK08314.1"/>
    <property type="match status" value="1"/>
</dbReference>
<evidence type="ECO:0000259" key="2">
    <source>
        <dbReference type="Pfam" id="PF13193"/>
    </source>
</evidence>
<accession>A0ABM8WQB3</accession>
<dbReference type="InterPro" id="IPR050237">
    <property type="entry name" value="ATP-dep_AMP-bd_enzyme"/>
</dbReference>
<evidence type="ECO:0000313" key="4">
    <source>
        <dbReference type="Proteomes" id="UP000721236"/>
    </source>
</evidence>
<dbReference type="PROSITE" id="PS00455">
    <property type="entry name" value="AMP_BINDING"/>
    <property type="match status" value="1"/>
</dbReference>
<comment type="caution">
    <text evidence="3">The sequence shown here is derived from an EMBL/GenBank/DDBJ whole genome shotgun (WGS) entry which is preliminary data.</text>
</comment>
<keyword evidence="4" id="KW-1185">Reference proteome</keyword>
<dbReference type="Proteomes" id="UP000721236">
    <property type="component" value="Unassembled WGS sequence"/>
</dbReference>
<dbReference type="InterPro" id="IPR042099">
    <property type="entry name" value="ANL_N_sf"/>
</dbReference>
<dbReference type="EC" id="6.2.1.3" evidence="3"/>
<dbReference type="EMBL" id="CAJZAH010000001">
    <property type="protein sequence ID" value="CAG9169602.1"/>
    <property type="molecule type" value="Genomic_DNA"/>
</dbReference>
<feature type="domain" description="AMP-binding enzyme C-terminal" evidence="2">
    <location>
        <begin position="475"/>
        <end position="554"/>
    </location>
</feature>
<dbReference type="PANTHER" id="PTHR43767">
    <property type="entry name" value="LONG-CHAIN-FATTY-ACID--COA LIGASE"/>
    <property type="match status" value="1"/>
</dbReference>
<sequence>MRPASPPYRSPHWPPGLPPTLHCPATSLCYNVEVAARRYPGKVALQTFGNALRYGELHAAIETLAGYLQEACGVAPGDRVLLFSQNCPQFIVAYYAILRAEAVVVPANPMWLTGELAHVVADAAPTVAFAASELYEQLRPLHAGPLRHVIVHDYAGMVGESRERGPDAAPPVPDWLLERRPLPAAPAGAVLSAWDDAMAAGLRPRPHEANADTLCMLAYTSGTTGKPKGCMHTHGTLMSAAVGSQVWRGSTAETVSFSVAPMFHLLGMQNGIHAPLYLGATIVLLPRWDRALAADLIERYRVASWGAAPAMLVDFFSQPGIEQRDLSSLAYLGGGGAAMPEAVASMLLARFGLPYVEAYGLTETAAFLLSNPRHRAKRECLGIATFGVDARVIDPHTLEELPQGELGEIVTHGAQVMLGYWNDPAADAEAFVTLDGKRFLRTGDLGYMDEEGYFYMRDRLKRMINASGFKVWPAEVENLLYGHPAIHEACVIAARDPKRGETVKAVVALKPAARGTPEAEPERIMAWCRERMAAYKVPRIVTLVDALPKSATGKIQWRLLQERENEAGHGAPTDGGTQGAQRAA</sequence>
<gene>
    <name evidence="3" type="primary">lcfB_6</name>
    <name evidence="3" type="ORF">LMG21510_01510</name>
</gene>
<protein>
    <submittedName>
        <fullName evidence="3">Long-chain-fatty-acid--CoA ligase</fullName>
        <ecNumber evidence="3">6.2.1.3</ecNumber>
    </submittedName>
</protein>
<dbReference type="InterPro" id="IPR020845">
    <property type="entry name" value="AMP-binding_CS"/>
</dbReference>
<reference evidence="3 4" key="1">
    <citation type="submission" date="2021-08" db="EMBL/GenBank/DDBJ databases">
        <authorList>
            <person name="Peeters C."/>
        </authorList>
    </citation>
    <scope>NUCLEOTIDE SEQUENCE [LARGE SCALE GENOMIC DNA]</scope>
    <source>
        <strain evidence="3 4">LMG 21510</strain>
    </source>
</reference>
<dbReference type="GO" id="GO:0004467">
    <property type="term" value="F:long-chain fatty acid-CoA ligase activity"/>
    <property type="evidence" value="ECO:0007669"/>
    <property type="project" value="UniProtKB-EC"/>
</dbReference>
<keyword evidence="3" id="KW-0436">Ligase</keyword>
<organism evidence="3 4">
    <name type="scientific">Cupriavidus respiraculi</name>
    <dbReference type="NCBI Taxonomy" id="195930"/>
    <lineage>
        <taxon>Bacteria</taxon>
        <taxon>Pseudomonadati</taxon>
        <taxon>Pseudomonadota</taxon>
        <taxon>Betaproteobacteria</taxon>
        <taxon>Burkholderiales</taxon>
        <taxon>Burkholderiaceae</taxon>
        <taxon>Cupriavidus</taxon>
    </lineage>
</organism>
<dbReference type="RefSeq" id="WP_224040698.1">
    <property type="nucleotide sequence ID" value="NZ_CAJZAH010000001.1"/>
</dbReference>
<dbReference type="PANTHER" id="PTHR43767:SF1">
    <property type="entry name" value="NONRIBOSOMAL PEPTIDE SYNTHASE PES1 (EUROFUNG)-RELATED"/>
    <property type="match status" value="1"/>
</dbReference>
<dbReference type="InterPro" id="IPR025110">
    <property type="entry name" value="AMP-bd_C"/>
</dbReference>
<dbReference type="Gene3D" id="3.30.300.30">
    <property type="match status" value="1"/>
</dbReference>
<feature type="domain" description="AMP-dependent synthetase/ligase" evidence="1">
    <location>
        <begin position="33"/>
        <end position="421"/>
    </location>
</feature>
<dbReference type="InterPro" id="IPR000873">
    <property type="entry name" value="AMP-dep_synth/lig_dom"/>
</dbReference>
<dbReference type="SUPFAM" id="SSF56801">
    <property type="entry name" value="Acetyl-CoA synthetase-like"/>
    <property type="match status" value="1"/>
</dbReference>
<dbReference type="InterPro" id="IPR045851">
    <property type="entry name" value="AMP-bd_C_sf"/>
</dbReference>
<evidence type="ECO:0000313" key="3">
    <source>
        <dbReference type="EMBL" id="CAG9169602.1"/>
    </source>
</evidence>
<proteinExistence type="predicted"/>
<name>A0ABM8WQB3_9BURK</name>
<dbReference type="Pfam" id="PF13193">
    <property type="entry name" value="AMP-binding_C"/>
    <property type="match status" value="1"/>
</dbReference>
<dbReference type="Pfam" id="PF00501">
    <property type="entry name" value="AMP-binding"/>
    <property type="match status" value="1"/>
</dbReference>